<sequence>MIRIVVNKTPLRKHAILYTISSIFTHSSLQDTNNINLVPCQDFSHLKDWGEQTCPWLVDQLLPLFHLFYSSYAAE</sequence>
<gene>
    <name evidence="1" type="ORF">CDL15_Pgr004390</name>
</gene>
<evidence type="ECO:0000313" key="2">
    <source>
        <dbReference type="Proteomes" id="UP000197138"/>
    </source>
</evidence>
<dbReference type="Proteomes" id="UP000197138">
    <property type="component" value="Unassembled WGS sequence"/>
</dbReference>
<organism evidence="1 2">
    <name type="scientific">Punica granatum</name>
    <name type="common">Pomegranate</name>
    <dbReference type="NCBI Taxonomy" id="22663"/>
    <lineage>
        <taxon>Eukaryota</taxon>
        <taxon>Viridiplantae</taxon>
        <taxon>Streptophyta</taxon>
        <taxon>Embryophyta</taxon>
        <taxon>Tracheophyta</taxon>
        <taxon>Spermatophyta</taxon>
        <taxon>Magnoliopsida</taxon>
        <taxon>eudicotyledons</taxon>
        <taxon>Gunneridae</taxon>
        <taxon>Pentapetalae</taxon>
        <taxon>rosids</taxon>
        <taxon>malvids</taxon>
        <taxon>Myrtales</taxon>
        <taxon>Lythraceae</taxon>
        <taxon>Punica</taxon>
    </lineage>
</organism>
<accession>A0A218XGZ8</accession>
<dbReference type="AlphaFoldDB" id="A0A218XGZ8"/>
<dbReference type="EMBL" id="MTKT01001810">
    <property type="protein sequence ID" value="OWM83959.1"/>
    <property type="molecule type" value="Genomic_DNA"/>
</dbReference>
<evidence type="ECO:0000313" key="1">
    <source>
        <dbReference type="EMBL" id="OWM83959.1"/>
    </source>
</evidence>
<name>A0A218XGZ8_PUNGR</name>
<comment type="caution">
    <text evidence="1">The sequence shown here is derived from an EMBL/GenBank/DDBJ whole genome shotgun (WGS) entry which is preliminary data.</text>
</comment>
<protein>
    <submittedName>
        <fullName evidence="1">Uncharacterized protein</fullName>
    </submittedName>
</protein>
<proteinExistence type="predicted"/>
<reference evidence="2" key="1">
    <citation type="journal article" date="2017" name="Plant J.">
        <title>The pomegranate (Punica granatum L.) genome and the genomics of punicalagin biosynthesis.</title>
        <authorList>
            <person name="Qin G."/>
            <person name="Xu C."/>
            <person name="Ming R."/>
            <person name="Tang H."/>
            <person name="Guyot R."/>
            <person name="Kramer E.M."/>
            <person name="Hu Y."/>
            <person name="Yi X."/>
            <person name="Qi Y."/>
            <person name="Xu X."/>
            <person name="Gao Z."/>
            <person name="Pan H."/>
            <person name="Jian J."/>
            <person name="Tian Y."/>
            <person name="Yue Z."/>
            <person name="Xu Y."/>
        </authorList>
    </citation>
    <scope>NUCLEOTIDE SEQUENCE [LARGE SCALE GENOMIC DNA]</scope>
    <source>
        <strain evidence="2">cv. Dabenzi</strain>
    </source>
</reference>